<dbReference type="PANTHER" id="PTHR13068:SF242">
    <property type="entry name" value="OS04G0637500 PROTEIN"/>
    <property type="match status" value="1"/>
</dbReference>
<dbReference type="PANTHER" id="PTHR13068">
    <property type="entry name" value="CGI-12 PROTEIN-RELATED"/>
    <property type="match status" value="1"/>
</dbReference>
<dbReference type="Proteomes" id="UP000734854">
    <property type="component" value="Unassembled WGS sequence"/>
</dbReference>
<reference evidence="1 2" key="1">
    <citation type="submission" date="2020-08" db="EMBL/GenBank/DDBJ databases">
        <title>Plant Genome Project.</title>
        <authorList>
            <person name="Zhang R.-G."/>
        </authorList>
    </citation>
    <scope>NUCLEOTIDE SEQUENCE [LARGE SCALE GENOMIC DNA]</scope>
    <source>
        <tissue evidence="1">Rhizome</tissue>
    </source>
</reference>
<evidence type="ECO:0000313" key="1">
    <source>
        <dbReference type="EMBL" id="KAG6471881.1"/>
    </source>
</evidence>
<organism evidence="1 2">
    <name type="scientific">Zingiber officinale</name>
    <name type="common">Ginger</name>
    <name type="synonym">Amomum zingiber</name>
    <dbReference type="NCBI Taxonomy" id="94328"/>
    <lineage>
        <taxon>Eukaryota</taxon>
        <taxon>Viridiplantae</taxon>
        <taxon>Streptophyta</taxon>
        <taxon>Embryophyta</taxon>
        <taxon>Tracheophyta</taxon>
        <taxon>Spermatophyta</taxon>
        <taxon>Magnoliopsida</taxon>
        <taxon>Liliopsida</taxon>
        <taxon>Zingiberales</taxon>
        <taxon>Zingiberaceae</taxon>
        <taxon>Zingiber</taxon>
    </lineage>
</organism>
<dbReference type="InterPro" id="IPR003690">
    <property type="entry name" value="MTERF"/>
</dbReference>
<keyword evidence="2" id="KW-1185">Reference proteome</keyword>
<dbReference type="OrthoDB" id="637682at2759"/>
<dbReference type="Pfam" id="PF02536">
    <property type="entry name" value="mTERF"/>
    <property type="match status" value="2"/>
</dbReference>
<dbReference type="GO" id="GO:0003676">
    <property type="term" value="F:nucleic acid binding"/>
    <property type="evidence" value="ECO:0007669"/>
    <property type="project" value="InterPro"/>
</dbReference>
<accession>A0A8J5CVT8</accession>
<evidence type="ECO:0000313" key="2">
    <source>
        <dbReference type="Proteomes" id="UP000734854"/>
    </source>
</evidence>
<dbReference type="AlphaFoldDB" id="A0A8J5CVT8"/>
<dbReference type="EMBL" id="JACMSC010000020">
    <property type="protein sequence ID" value="KAG6471881.1"/>
    <property type="molecule type" value="Genomic_DNA"/>
</dbReference>
<dbReference type="FunFam" id="1.25.70.10:FF:000001">
    <property type="entry name" value="Mitochondrial transcription termination factor-like"/>
    <property type="match status" value="1"/>
</dbReference>
<protein>
    <submittedName>
        <fullName evidence="1">Uncharacterized protein</fullName>
    </submittedName>
</protein>
<dbReference type="SMART" id="SM00733">
    <property type="entry name" value="Mterf"/>
    <property type="match status" value="6"/>
</dbReference>
<sequence length="377" mass="43342">MLHSTIRRHALLPLPQLHRIFFATSTSSPLSGGGTSSRDPHFMVQYLVNSCGFSMEEASKASKPLAHLRSTENPDAVLAFFRSQGIDGANLRKMISCKPALLCGNVESNFTPKFQFFRDLGLSESDLVHVIMKNPSIMSFNIQHTLLPRLNAWENLFGSRELLLKHIRKRCWFLNNRCENVVRPNLNFLRDECDIPLERASLVLKKHPTFIVQNPNSLRALVDRAEGMGFTRRSRIFLWILDILFRTSREKVVSHSKLMSSFGWSNSEFCNAIEQQPGFLNISTDILRIKMEFLIKDIGFTPSDIAKRPRFLVYSLKKRMIPRFQVMKLLKSEGLWTSKDKQLNFFTMPGPKFLKKYILPYKDKSPKLLEISCAVAE</sequence>
<proteinExistence type="predicted"/>
<name>A0A8J5CVT8_ZINOF</name>
<comment type="caution">
    <text evidence="1">The sequence shown here is derived from an EMBL/GenBank/DDBJ whole genome shotgun (WGS) entry which is preliminary data.</text>
</comment>
<gene>
    <name evidence="1" type="ORF">ZIOFF_069328</name>
</gene>